<dbReference type="AlphaFoldDB" id="A2SBD8"/>
<dbReference type="Proteomes" id="UP000002283">
    <property type="component" value="Chromosome I"/>
</dbReference>
<accession>A2SBD8</accession>
<dbReference type="HOGENOM" id="CLU_3115530_0_0_4"/>
<gene>
    <name evidence="2" type="ordered locus">BMA10229_A3321</name>
</gene>
<feature type="region of interest" description="Disordered" evidence="1">
    <location>
        <begin position="28"/>
        <end position="50"/>
    </location>
</feature>
<organism evidence="2 3">
    <name type="scientific">Burkholderia mallei (strain NCTC 10229)</name>
    <dbReference type="NCBI Taxonomy" id="412022"/>
    <lineage>
        <taxon>Bacteria</taxon>
        <taxon>Pseudomonadati</taxon>
        <taxon>Pseudomonadota</taxon>
        <taxon>Betaproteobacteria</taxon>
        <taxon>Burkholderiales</taxon>
        <taxon>Burkholderiaceae</taxon>
        <taxon>Burkholderia</taxon>
        <taxon>pseudomallei group</taxon>
    </lineage>
</organism>
<evidence type="ECO:0000313" key="3">
    <source>
        <dbReference type="Proteomes" id="UP000002283"/>
    </source>
</evidence>
<reference evidence="2 3" key="1">
    <citation type="submission" date="2007-01" db="EMBL/GenBank/DDBJ databases">
        <authorList>
            <person name="DeShazer D."/>
            <person name="Woods D.E."/>
            <person name="Nierman W.C."/>
        </authorList>
    </citation>
    <scope>NUCLEOTIDE SEQUENCE [LARGE SCALE GENOMIC DNA]</scope>
    <source>
        <strain evidence="2 3">NCTC 10229</strain>
    </source>
</reference>
<evidence type="ECO:0000313" key="2">
    <source>
        <dbReference type="EMBL" id="ABN00986.1"/>
    </source>
</evidence>
<sequence length="50" mass="5257">MSGGHEWGRGAERIARPARAARFALHAAPWPRGGLNGNRSARGGRYGATA</sequence>
<proteinExistence type="predicted"/>
<dbReference type="EMBL" id="CP000546">
    <property type="protein sequence ID" value="ABN00986.1"/>
    <property type="molecule type" value="Genomic_DNA"/>
</dbReference>
<evidence type="ECO:0000256" key="1">
    <source>
        <dbReference type="SAM" id="MobiDB-lite"/>
    </source>
</evidence>
<dbReference type="KEGG" id="bml:BMA10229_A3321"/>
<name>A2SBD8_BURM9</name>
<protein>
    <submittedName>
        <fullName evidence="2">Uncharacterized protein</fullName>
    </submittedName>
</protein>